<proteinExistence type="predicted"/>
<dbReference type="Proteomes" id="UP001432027">
    <property type="component" value="Unassembled WGS sequence"/>
</dbReference>
<reference evidence="1" key="1">
    <citation type="submission" date="2023-10" db="EMBL/GenBank/DDBJ databases">
        <title>Genome assembly of Pristionchus species.</title>
        <authorList>
            <person name="Yoshida K."/>
            <person name="Sommer R.J."/>
        </authorList>
    </citation>
    <scope>NUCLEOTIDE SEQUENCE</scope>
    <source>
        <strain evidence="1">RS0144</strain>
    </source>
</reference>
<sequence length="185" mass="20705">MMKYSSRSLTKKNLGKKVADDVASVSNGSYLLVGHRIPVGLLPTTHYLHVILFLLNEYAHSLRERARIGRSLEFRRNMHSWGMSGSRIIGVEALLEGVVAGHLTLTLVQLLEIVRLPLVSLLEIVLFRLELTDALMEFLDLSLEIGRKESGRVHSLRNGSHEDPLSLLLLVLGHAHLLLRLHDVA</sequence>
<accession>A0AAV5UIG4</accession>
<name>A0AAV5UIG4_9BILA</name>
<protein>
    <recommendedName>
        <fullName evidence="3">G protein-coupled receptor</fullName>
    </recommendedName>
</protein>
<gene>
    <name evidence="1" type="ORF">PENTCL1PPCAC_28931</name>
</gene>
<comment type="caution">
    <text evidence="1">The sequence shown here is derived from an EMBL/GenBank/DDBJ whole genome shotgun (WGS) entry which is preliminary data.</text>
</comment>
<feature type="non-terminal residue" evidence="1">
    <location>
        <position position="185"/>
    </location>
</feature>
<dbReference type="AlphaFoldDB" id="A0AAV5UIG4"/>
<evidence type="ECO:0008006" key="3">
    <source>
        <dbReference type="Google" id="ProtNLM"/>
    </source>
</evidence>
<dbReference type="EMBL" id="BTSX01000006">
    <property type="protein sequence ID" value="GMT06757.1"/>
    <property type="molecule type" value="Genomic_DNA"/>
</dbReference>
<keyword evidence="2" id="KW-1185">Reference proteome</keyword>
<organism evidence="1 2">
    <name type="scientific">Pristionchus entomophagus</name>
    <dbReference type="NCBI Taxonomy" id="358040"/>
    <lineage>
        <taxon>Eukaryota</taxon>
        <taxon>Metazoa</taxon>
        <taxon>Ecdysozoa</taxon>
        <taxon>Nematoda</taxon>
        <taxon>Chromadorea</taxon>
        <taxon>Rhabditida</taxon>
        <taxon>Rhabditina</taxon>
        <taxon>Diplogasteromorpha</taxon>
        <taxon>Diplogasteroidea</taxon>
        <taxon>Neodiplogasteridae</taxon>
        <taxon>Pristionchus</taxon>
    </lineage>
</organism>
<evidence type="ECO:0000313" key="1">
    <source>
        <dbReference type="EMBL" id="GMT06757.1"/>
    </source>
</evidence>
<evidence type="ECO:0000313" key="2">
    <source>
        <dbReference type="Proteomes" id="UP001432027"/>
    </source>
</evidence>